<gene>
    <name evidence="1" type="ORF">D3227_05885</name>
</gene>
<organism evidence="1 2">
    <name type="scientific">Mesorhizobium waimense</name>
    <dbReference type="NCBI Taxonomy" id="1300307"/>
    <lineage>
        <taxon>Bacteria</taxon>
        <taxon>Pseudomonadati</taxon>
        <taxon>Pseudomonadota</taxon>
        <taxon>Alphaproteobacteria</taxon>
        <taxon>Hyphomicrobiales</taxon>
        <taxon>Phyllobacteriaceae</taxon>
        <taxon>Mesorhizobium</taxon>
    </lineage>
</organism>
<protein>
    <submittedName>
        <fullName evidence="1">DUF1127 domain-containing protein</fullName>
    </submittedName>
</protein>
<dbReference type="EMBL" id="QZWZ01000003">
    <property type="protein sequence ID" value="RJT41326.1"/>
    <property type="molecule type" value="Genomic_DNA"/>
</dbReference>
<proteinExistence type="predicted"/>
<dbReference type="Proteomes" id="UP000272706">
    <property type="component" value="Unassembled WGS sequence"/>
</dbReference>
<dbReference type="AlphaFoldDB" id="A0A3A5KZQ3"/>
<keyword evidence="2" id="KW-1185">Reference proteome</keyword>
<reference evidence="1 2" key="1">
    <citation type="submission" date="2018-09" db="EMBL/GenBank/DDBJ databases">
        <title>Mesorhizobium carmichaelinearum sp. nov. isolated from Carmichaelinea spp. root nodules in New Zealand.</title>
        <authorList>
            <person name="De Meyer S.E."/>
        </authorList>
    </citation>
    <scope>NUCLEOTIDE SEQUENCE [LARGE SCALE GENOMIC DNA]</scope>
    <source>
        <strain evidence="1 2">ICMP19557</strain>
    </source>
</reference>
<accession>A0A3A5KZQ3</accession>
<sequence>MGGLNYDAVRILQNSTSFRWGVPGPSNDMEVAMNNILASAPHQAARPGTSVGPASRRRLTTLRSIIATWRDRTWRERIRFRWELEQMSKDNPHLIDDIGLTKRQVEAELAKPFWQG</sequence>
<evidence type="ECO:0000313" key="1">
    <source>
        <dbReference type="EMBL" id="RJT41326.1"/>
    </source>
</evidence>
<name>A0A3A5KZQ3_9HYPH</name>
<evidence type="ECO:0000313" key="2">
    <source>
        <dbReference type="Proteomes" id="UP000272706"/>
    </source>
</evidence>
<comment type="caution">
    <text evidence="1">The sequence shown here is derived from an EMBL/GenBank/DDBJ whole genome shotgun (WGS) entry which is preliminary data.</text>
</comment>
<dbReference type="OrthoDB" id="8162839at2"/>